<dbReference type="Proteomes" id="UP000263900">
    <property type="component" value="Chromosome"/>
</dbReference>
<dbReference type="GO" id="GO:0009295">
    <property type="term" value="C:nucleoid"/>
    <property type="evidence" value="ECO:0007669"/>
    <property type="project" value="TreeGrafter"/>
</dbReference>
<dbReference type="NCBIfam" id="TIGR00621">
    <property type="entry name" value="ssb"/>
    <property type="match status" value="1"/>
</dbReference>
<dbReference type="EMBL" id="CP032157">
    <property type="protein sequence ID" value="AXY73835.1"/>
    <property type="molecule type" value="Genomic_DNA"/>
</dbReference>
<protein>
    <recommendedName>
        <fullName evidence="2 3">Single-stranded DNA-binding protein</fullName>
        <shortName evidence="2">SSB</shortName>
    </recommendedName>
</protein>
<gene>
    <name evidence="4" type="primary">ssb</name>
    <name evidence="4" type="ORF">D3H65_07510</name>
</gene>
<dbReference type="InterPro" id="IPR011344">
    <property type="entry name" value="ssDNA-bd"/>
</dbReference>
<accession>A0A3B7MQG1</accession>
<evidence type="ECO:0000256" key="3">
    <source>
        <dbReference type="PIRNR" id="PIRNR002070"/>
    </source>
</evidence>
<evidence type="ECO:0000256" key="2">
    <source>
        <dbReference type="HAMAP-Rule" id="MF_00984"/>
    </source>
</evidence>
<dbReference type="Gene3D" id="2.40.50.140">
    <property type="entry name" value="Nucleic acid-binding proteins"/>
    <property type="match status" value="1"/>
</dbReference>
<name>A0A3B7MQG1_9BACT</name>
<organism evidence="4 5">
    <name type="scientific">Paraflavitalea soli</name>
    <dbReference type="NCBI Taxonomy" id="2315862"/>
    <lineage>
        <taxon>Bacteria</taxon>
        <taxon>Pseudomonadati</taxon>
        <taxon>Bacteroidota</taxon>
        <taxon>Chitinophagia</taxon>
        <taxon>Chitinophagales</taxon>
        <taxon>Chitinophagaceae</taxon>
        <taxon>Paraflavitalea</taxon>
    </lineage>
</organism>
<dbReference type="RefSeq" id="WP_119049670.1">
    <property type="nucleotide sequence ID" value="NZ_CP032157.1"/>
</dbReference>
<evidence type="ECO:0000256" key="1">
    <source>
        <dbReference type="ARBA" id="ARBA00023125"/>
    </source>
</evidence>
<dbReference type="Pfam" id="PF00436">
    <property type="entry name" value="SSB"/>
    <property type="match status" value="1"/>
</dbReference>
<keyword evidence="5" id="KW-1185">Reference proteome</keyword>
<sequence length="119" mass="13639">MYALRNKVQLIGYVGIEPEVRLTEKRKKWVRFSLATHETYRNAQGEKVTETQWHHLVAWGKVAEIVEKYLLKGKEVAVEGKLVNRSYTDKDGIKRYTTEILVSEVLLLGAKKEHSVAAA</sequence>
<evidence type="ECO:0000313" key="5">
    <source>
        <dbReference type="Proteomes" id="UP000263900"/>
    </source>
</evidence>
<dbReference type="SUPFAM" id="SSF50249">
    <property type="entry name" value="Nucleic acid-binding proteins"/>
    <property type="match status" value="1"/>
</dbReference>
<dbReference type="OrthoDB" id="9809878at2"/>
<dbReference type="AlphaFoldDB" id="A0A3B7MQG1"/>
<dbReference type="KEGG" id="pseg:D3H65_07510"/>
<comment type="caution">
    <text evidence="2">Lacks conserved residue(s) required for the propagation of feature annotation.</text>
</comment>
<dbReference type="PIRSF" id="PIRSF002070">
    <property type="entry name" value="SSB"/>
    <property type="match status" value="1"/>
</dbReference>
<dbReference type="CDD" id="cd04496">
    <property type="entry name" value="SSB_OBF"/>
    <property type="match status" value="1"/>
</dbReference>
<dbReference type="HAMAP" id="MF_00984">
    <property type="entry name" value="SSB"/>
    <property type="match status" value="1"/>
</dbReference>
<dbReference type="InterPro" id="IPR000424">
    <property type="entry name" value="Primosome_PriB/ssb"/>
</dbReference>
<dbReference type="PROSITE" id="PS50935">
    <property type="entry name" value="SSB"/>
    <property type="match status" value="1"/>
</dbReference>
<dbReference type="GO" id="GO:0006260">
    <property type="term" value="P:DNA replication"/>
    <property type="evidence" value="ECO:0007669"/>
    <property type="project" value="InterPro"/>
</dbReference>
<evidence type="ECO:0000313" key="4">
    <source>
        <dbReference type="EMBL" id="AXY73835.1"/>
    </source>
</evidence>
<keyword evidence="1 2" id="KW-0238">DNA-binding</keyword>
<dbReference type="PANTHER" id="PTHR10302:SF0">
    <property type="entry name" value="SINGLE-STRANDED DNA-BINDING PROTEIN, MITOCHONDRIAL"/>
    <property type="match status" value="1"/>
</dbReference>
<comment type="subunit">
    <text evidence="2">Homotetramer.</text>
</comment>
<dbReference type="InterPro" id="IPR012340">
    <property type="entry name" value="NA-bd_OB-fold"/>
</dbReference>
<reference evidence="4 5" key="1">
    <citation type="submission" date="2018-09" db="EMBL/GenBank/DDBJ databases">
        <title>Genome sequencing of strain 6GH32-13.</title>
        <authorList>
            <person name="Weon H.-Y."/>
            <person name="Heo J."/>
            <person name="Kwon S.-W."/>
        </authorList>
    </citation>
    <scope>NUCLEOTIDE SEQUENCE [LARGE SCALE GENOMIC DNA]</scope>
    <source>
        <strain evidence="4 5">5GH32-13</strain>
    </source>
</reference>
<dbReference type="GO" id="GO:0003697">
    <property type="term" value="F:single-stranded DNA binding"/>
    <property type="evidence" value="ECO:0007669"/>
    <property type="project" value="UniProtKB-UniRule"/>
</dbReference>
<dbReference type="PANTHER" id="PTHR10302">
    <property type="entry name" value="SINGLE-STRANDED DNA-BINDING PROTEIN"/>
    <property type="match status" value="1"/>
</dbReference>
<proteinExistence type="inferred from homology"/>